<dbReference type="InterPro" id="IPR002053">
    <property type="entry name" value="Glyco_hydro_25"/>
</dbReference>
<keyword evidence="6" id="KW-1185">Reference proteome</keyword>
<keyword evidence="4" id="KW-0812">Transmembrane</keyword>
<reference evidence="5 6" key="1">
    <citation type="submission" date="2019-07" db="EMBL/GenBank/DDBJ databases">
        <title>Whole genome shotgun sequence of Segetibacter aerophilus NBRC 106135.</title>
        <authorList>
            <person name="Hosoyama A."/>
            <person name="Uohara A."/>
            <person name="Ohji S."/>
            <person name="Ichikawa N."/>
        </authorList>
    </citation>
    <scope>NUCLEOTIDE SEQUENCE [LARGE SCALE GENOMIC DNA]</scope>
    <source>
        <strain evidence="5 6">NBRC 106135</strain>
    </source>
</reference>
<feature type="transmembrane region" description="Helical" evidence="4">
    <location>
        <begin position="15"/>
        <end position="34"/>
    </location>
</feature>
<organism evidence="5 6">
    <name type="scientific">Segetibacter aerophilus</name>
    <dbReference type="NCBI Taxonomy" id="670293"/>
    <lineage>
        <taxon>Bacteria</taxon>
        <taxon>Pseudomonadati</taxon>
        <taxon>Bacteroidota</taxon>
        <taxon>Chitinophagia</taxon>
        <taxon>Chitinophagales</taxon>
        <taxon>Chitinophagaceae</taxon>
        <taxon>Segetibacter</taxon>
    </lineage>
</organism>
<evidence type="ECO:0000256" key="1">
    <source>
        <dbReference type="ARBA" id="ARBA00010646"/>
    </source>
</evidence>
<protein>
    <submittedName>
        <fullName evidence="5">Lysozyme</fullName>
    </submittedName>
</protein>
<keyword evidence="4" id="KW-0472">Membrane</keyword>
<dbReference type="PANTHER" id="PTHR34135:SF2">
    <property type="entry name" value="LYSOZYME"/>
    <property type="match status" value="1"/>
</dbReference>
<dbReference type="AlphaFoldDB" id="A0A512BJ75"/>
<dbReference type="GO" id="GO:0016998">
    <property type="term" value="P:cell wall macromolecule catabolic process"/>
    <property type="evidence" value="ECO:0007669"/>
    <property type="project" value="InterPro"/>
</dbReference>
<evidence type="ECO:0000256" key="3">
    <source>
        <dbReference type="ARBA" id="ARBA00023295"/>
    </source>
</evidence>
<evidence type="ECO:0000313" key="5">
    <source>
        <dbReference type="EMBL" id="GEO12014.1"/>
    </source>
</evidence>
<keyword evidence="3" id="KW-0326">Glycosidase</keyword>
<gene>
    <name evidence="5" type="primary">yegX</name>
    <name evidence="5" type="ORF">SAE01_45100</name>
</gene>
<dbReference type="InterPro" id="IPR018077">
    <property type="entry name" value="Glyco_hydro_fam25_subgr"/>
</dbReference>
<keyword evidence="2" id="KW-0378">Hydrolase</keyword>
<dbReference type="GO" id="GO:0016052">
    <property type="term" value="P:carbohydrate catabolic process"/>
    <property type="evidence" value="ECO:0007669"/>
    <property type="project" value="TreeGrafter"/>
</dbReference>
<keyword evidence="4" id="KW-1133">Transmembrane helix</keyword>
<dbReference type="PROSITE" id="PS51904">
    <property type="entry name" value="GLYCOSYL_HYDROL_F25_2"/>
    <property type="match status" value="1"/>
</dbReference>
<dbReference type="GO" id="GO:0003796">
    <property type="term" value="F:lysozyme activity"/>
    <property type="evidence" value="ECO:0007669"/>
    <property type="project" value="InterPro"/>
</dbReference>
<dbReference type="Proteomes" id="UP000321513">
    <property type="component" value="Unassembled WGS sequence"/>
</dbReference>
<dbReference type="Gene3D" id="3.20.20.80">
    <property type="entry name" value="Glycosidases"/>
    <property type="match status" value="1"/>
</dbReference>
<proteinExistence type="inferred from homology"/>
<dbReference type="GO" id="GO:0009253">
    <property type="term" value="P:peptidoglycan catabolic process"/>
    <property type="evidence" value="ECO:0007669"/>
    <property type="project" value="InterPro"/>
</dbReference>
<evidence type="ECO:0000313" key="6">
    <source>
        <dbReference type="Proteomes" id="UP000321513"/>
    </source>
</evidence>
<name>A0A512BJ75_9BACT</name>
<dbReference type="PANTHER" id="PTHR34135">
    <property type="entry name" value="LYSOZYME"/>
    <property type="match status" value="1"/>
</dbReference>
<accession>A0A512BJ75</accession>
<dbReference type="OrthoDB" id="9798192at2"/>
<sequence>MAKRTTKKKKTGNKWWIFVPVILVGVSSLIYIWYKVGRINHAKFVRYPAFGIDIPDSYEIHGIDVSKYQNYIDWPSVKEMKVHDVRIGFAFIKATEGLGNTDRLFKRNWKKTKEAGVIRGAYHFFLATKSGKVQAKNFISSVSLEPGDLPPVLDIEQLYGVKPEKMRKEVQDWLTIVEDYYKVKPIIYTYVNFYSNYMAGQFDDYPLWAAHYLEKDKPRINRPWIFWQHSERGRVNGITMPVDFNVFNGDSVDFENLLVK</sequence>
<evidence type="ECO:0000256" key="4">
    <source>
        <dbReference type="SAM" id="Phobius"/>
    </source>
</evidence>
<dbReference type="SUPFAM" id="SSF51445">
    <property type="entry name" value="(Trans)glycosidases"/>
    <property type="match status" value="1"/>
</dbReference>
<dbReference type="InterPro" id="IPR017853">
    <property type="entry name" value="GH"/>
</dbReference>
<evidence type="ECO:0000256" key="2">
    <source>
        <dbReference type="ARBA" id="ARBA00022801"/>
    </source>
</evidence>
<comment type="similarity">
    <text evidence="1">Belongs to the glycosyl hydrolase 25 family.</text>
</comment>
<dbReference type="RefSeq" id="WP_147206141.1">
    <property type="nucleotide sequence ID" value="NZ_BJYT01000035.1"/>
</dbReference>
<dbReference type="EMBL" id="BJYT01000035">
    <property type="protein sequence ID" value="GEO12014.1"/>
    <property type="molecule type" value="Genomic_DNA"/>
</dbReference>
<dbReference type="SMART" id="SM00641">
    <property type="entry name" value="Glyco_25"/>
    <property type="match status" value="1"/>
</dbReference>
<dbReference type="Pfam" id="PF01183">
    <property type="entry name" value="Glyco_hydro_25"/>
    <property type="match status" value="1"/>
</dbReference>
<comment type="caution">
    <text evidence="5">The sequence shown here is derived from an EMBL/GenBank/DDBJ whole genome shotgun (WGS) entry which is preliminary data.</text>
</comment>